<evidence type="ECO:0000259" key="2">
    <source>
        <dbReference type="Pfam" id="PF16010"/>
    </source>
</evidence>
<dbReference type="InterPro" id="IPR015920">
    <property type="entry name" value="Cellobiose_DH-like_cyt"/>
</dbReference>
<keyword evidence="5" id="KW-1185">Reference proteome</keyword>
<dbReference type="Pfam" id="PF16010">
    <property type="entry name" value="CDH-cyt"/>
    <property type="match status" value="1"/>
</dbReference>
<organism evidence="4 5">
    <name type="scientific">Hyaloscypha variabilis (strain UAMH 11265 / GT02V1 / F)</name>
    <name type="common">Meliniomyces variabilis</name>
    <dbReference type="NCBI Taxonomy" id="1149755"/>
    <lineage>
        <taxon>Eukaryota</taxon>
        <taxon>Fungi</taxon>
        <taxon>Dikarya</taxon>
        <taxon>Ascomycota</taxon>
        <taxon>Pezizomycotina</taxon>
        <taxon>Leotiomycetes</taxon>
        <taxon>Helotiales</taxon>
        <taxon>Hyaloscyphaceae</taxon>
        <taxon>Hyaloscypha</taxon>
        <taxon>Hyaloscypha variabilis</taxon>
    </lineage>
</organism>
<dbReference type="SUPFAM" id="SSF50952">
    <property type="entry name" value="Soluble quinoprotein glucose dehydrogenase"/>
    <property type="match status" value="1"/>
</dbReference>
<feature type="domain" description="Cellobiose dehydrogenase-like cytochrome" evidence="2">
    <location>
        <begin position="27"/>
        <end position="203"/>
    </location>
</feature>
<feature type="signal peptide" evidence="1">
    <location>
        <begin position="1"/>
        <end position="18"/>
    </location>
</feature>
<dbReference type="CDD" id="cd09630">
    <property type="entry name" value="CDH_like_cytochrome"/>
    <property type="match status" value="1"/>
</dbReference>
<protein>
    <submittedName>
        <fullName evidence="4">Iron reductase domain protein</fullName>
    </submittedName>
</protein>
<dbReference type="Gene3D" id="2.60.40.1210">
    <property type="entry name" value="Cellobiose dehydrogenase, cytochrome domain"/>
    <property type="match status" value="1"/>
</dbReference>
<dbReference type="AlphaFoldDB" id="A0A2J6RBK6"/>
<dbReference type="OrthoDB" id="507128at2759"/>
<dbReference type="Pfam" id="PF22807">
    <property type="entry name" value="TrAA12"/>
    <property type="match status" value="1"/>
</dbReference>
<evidence type="ECO:0000259" key="3">
    <source>
        <dbReference type="Pfam" id="PF22807"/>
    </source>
</evidence>
<accession>A0A2J6RBK6</accession>
<dbReference type="PANTHER" id="PTHR47797">
    <property type="entry name" value="DEHYDROGENASE, PUTATIVE (AFU_ORTHOLOGUE AFUA_8G05805)-RELATED"/>
    <property type="match status" value="1"/>
</dbReference>
<name>A0A2J6RBK6_HYAVF</name>
<dbReference type="PANTHER" id="PTHR47797:SF5">
    <property type="entry name" value="CELLOBIOSE DEHYDROGENASE CYTOCHROME DOMAIN-CONTAINING PROTEIN"/>
    <property type="match status" value="1"/>
</dbReference>
<proteinExistence type="predicted"/>
<feature type="chain" id="PRO_5014344841" evidence="1">
    <location>
        <begin position="19"/>
        <end position="673"/>
    </location>
</feature>
<sequence>MRLLLLIFGALATCGVHGQTADSKVVYDPITHISYSSYTSSETGITFGVALPMNVSDPYDAIISITAPIANVTWAGFAWAGTMVWNPLTVAWPNGKTTVVSSRFAFGLSLPQAYDGAEYTFLKGTTVNSTHWAMTAKCSGCTSYQGNDGNEAVINGTGITQFAWAQGTTAVQTPSSNTSAFNVHQAFGKWYHDLNAARSPNFDTWVSSNLLAIPADTSSAVTTTSALITTSAKSTVAPTVSKPASTLSTSVVAAKPSAAVGSGKIPSTCSGAGAAVFPSVLASGWKATKVLGGLTSPRQLVWDSAGNMLMVQSGKGISVHTVGADGCITATKMLVSLNSLNHGLAMSNDGKTLYASSMTTVYAWPYTAASTSVGTRTTVITGMYNGGAHTTRTLQTVPQHPNLLVIAHGSNDNWDYAAGNAKTGRAIVKVFDLSTAPSSGYNYVSGGSVVGYGMRNEVGVAFDGNNMLWGVENSGDNFARGGKDIHENNPAEKLNYIGDVLNPKGTWFGYPTCFAVGDPSAFTDAKFAVGDQFVIAPNTTFKDATCNGVATPPALTFQAHSAPIDSKFDSTYSNLYVTFHGSWNRVPTTGFKLVVVPFTKGTDGAYRPVAPANSASGYTDVMSNPDVTKCTGDGPSFSSGCFRPAGLLFDSSDRLYMTSDVSSNAELWILGKE</sequence>
<dbReference type="Gene3D" id="2.120.10.30">
    <property type="entry name" value="TolB, C-terminal domain"/>
    <property type="match status" value="1"/>
</dbReference>
<dbReference type="SUPFAM" id="SSF49344">
    <property type="entry name" value="CBD9-like"/>
    <property type="match status" value="1"/>
</dbReference>
<dbReference type="STRING" id="1149755.A0A2J6RBK6"/>
<feature type="domain" description="Pyrroloquinoline quinone-dependent pyranose dehydrogenase beta-propeller" evidence="3">
    <location>
        <begin position="280"/>
        <end position="672"/>
    </location>
</feature>
<dbReference type="Proteomes" id="UP000235786">
    <property type="component" value="Unassembled WGS sequence"/>
</dbReference>
<dbReference type="InterPro" id="IPR011041">
    <property type="entry name" value="Quinoprot_gluc/sorb_DH_b-prop"/>
</dbReference>
<dbReference type="InterPro" id="IPR054539">
    <property type="entry name" value="Beta-prop_PDH"/>
</dbReference>
<dbReference type="InterPro" id="IPR011042">
    <property type="entry name" value="6-blade_b-propeller_TolB-like"/>
</dbReference>
<dbReference type="EMBL" id="KZ613951">
    <property type="protein sequence ID" value="PMD35890.1"/>
    <property type="molecule type" value="Genomic_DNA"/>
</dbReference>
<gene>
    <name evidence="4" type="ORF">L207DRAFT_546377</name>
</gene>
<evidence type="ECO:0000256" key="1">
    <source>
        <dbReference type="SAM" id="SignalP"/>
    </source>
</evidence>
<evidence type="ECO:0000313" key="5">
    <source>
        <dbReference type="Proteomes" id="UP000235786"/>
    </source>
</evidence>
<keyword evidence="1" id="KW-0732">Signal</keyword>
<evidence type="ECO:0000313" key="4">
    <source>
        <dbReference type="EMBL" id="PMD35890.1"/>
    </source>
</evidence>
<reference evidence="4 5" key="1">
    <citation type="submission" date="2016-04" db="EMBL/GenBank/DDBJ databases">
        <title>A degradative enzymes factory behind the ericoid mycorrhizal symbiosis.</title>
        <authorList>
            <consortium name="DOE Joint Genome Institute"/>
            <person name="Martino E."/>
            <person name="Morin E."/>
            <person name="Grelet G."/>
            <person name="Kuo A."/>
            <person name="Kohler A."/>
            <person name="Daghino S."/>
            <person name="Barry K."/>
            <person name="Choi C."/>
            <person name="Cichocki N."/>
            <person name="Clum A."/>
            <person name="Copeland A."/>
            <person name="Hainaut M."/>
            <person name="Haridas S."/>
            <person name="Labutti K."/>
            <person name="Lindquist E."/>
            <person name="Lipzen A."/>
            <person name="Khouja H.-R."/>
            <person name="Murat C."/>
            <person name="Ohm R."/>
            <person name="Olson A."/>
            <person name="Spatafora J."/>
            <person name="Veneault-Fourrey C."/>
            <person name="Henrissat B."/>
            <person name="Grigoriev I."/>
            <person name="Martin F."/>
            <person name="Perotto S."/>
        </authorList>
    </citation>
    <scope>NUCLEOTIDE SEQUENCE [LARGE SCALE GENOMIC DNA]</scope>
    <source>
        <strain evidence="4 5">F</strain>
    </source>
</reference>